<name>A0A558B6J9_9GAMM</name>
<feature type="transmembrane region" description="Helical" evidence="3">
    <location>
        <begin position="30"/>
        <end position="49"/>
    </location>
</feature>
<dbReference type="RefSeq" id="WP_273134091.1">
    <property type="nucleotide sequence ID" value="NZ_VMRX01000034.1"/>
</dbReference>
<dbReference type="CDD" id="cd02808">
    <property type="entry name" value="GltS_FMN"/>
    <property type="match status" value="1"/>
</dbReference>
<keyword evidence="3" id="KW-1133">Transmembrane helix</keyword>
<organism evidence="5 6">
    <name type="scientific">Marinobacter vinifirmus</name>
    <dbReference type="NCBI Taxonomy" id="355591"/>
    <lineage>
        <taxon>Bacteria</taxon>
        <taxon>Pseudomonadati</taxon>
        <taxon>Pseudomonadota</taxon>
        <taxon>Gammaproteobacteria</taxon>
        <taxon>Pseudomonadales</taxon>
        <taxon>Marinobacteraceae</taxon>
        <taxon>Marinobacter</taxon>
    </lineage>
</organism>
<keyword evidence="3" id="KW-0472">Membrane</keyword>
<accession>A0A558B6J9</accession>
<evidence type="ECO:0000259" key="4">
    <source>
        <dbReference type="Pfam" id="PF01645"/>
    </source>
</evidence>
<dbReference type="EMBL" id="VMRX01000034">
    <property type="protein sequence ID" value="TVT32134.1"/>
    <property type="molecule type" value="Genomic_DNA"/>
</dbReference>
<dbReference type="GO" id="GO:0006537">
    <property type="term" value="P:glutamate biosynthetic process"/>
    <property type="evidence" value="ECO:0007669"/>
    <property type="project" value="InterPro"/>
</dbReference>
<dbReference type="InterPro" id="IPR002932">
    <property type="entry name" value="Glu_synthdom"/>
</dbReference>
<dbReference type="InterPro" id="IPR027283">
    <property type="entry name" value="YerD"/>
</dbReference>
<keyword evidence="3" id="KW-0812">Transmembrane</keyword>
<evidence type="ECO:0000313" key="5">
    <source>
        <dbReference type="EMBL" id="TVT32134.1"/>
    </source>
</evidence>
<reference evidence="5 6" key="1">
    <citation type="submission" date="2019-07" db="EMBL/GenBank/DDBJ databases">
        <title>The pathways for chlorine oxyanion respiration interact through the shared metabolite chlorate.</title>
        <authorList>
            <person name="Barnum T.P."/>
            <person name="Cheng Y."/>
            <person name="Hill K.A."/>
            <person name="Lucas L.N."/>
            <person name="Carlson H.K."/>
            <person name="Coates J.D."/>
        </authorList>
    </citation>
    <scope>NUCLEOTIDE SEQUENCE [LARGE SCALE GENOMIC DNA]</scope>
    <source>
        <strain evidence="5">UCB</strain>
    </source>
</reference>
<dbReference type="InterPro" id="IPR013785">
    <property type="entry name" value="Aldolase_TIM"/>
</dbReference>
<dbReference type="Pfam" id="PF01645">
    <property type="entry name" value="Glu_synthase"/>
    <property type="match status" value="1"/>
</dbReference>
<proteinExistence type="inferred from homology"/>
<sequence>MTPLQSVFWLVAVFVFPASAYLSYSFWQHGYFITLVLGLYVLVGLYDIWFSRHTLNRLYPVAAYFRYALEYIGPEIRQYFVANDTEELPFNREQRALIYRRAQNLDDSQPFGTEHDITDTGWLGAAHSIAPTVIREETKRVVIGGAQCKQPYSASRLNCSAMSFGALSSNAIMALNRGARLGGFYHNTGEGGYSPYHEQGGDIVWQIGTGYFGCRTPDGNFDPNAFAERAIREQVKMIEIKISQGAKPSHGGVLPAAKVTEEIAMIRLVEMGKDVLSPPAHRTYDSPIGLLDFVTQLRELSGGKPVGFKLCIGRKHEFMAICKAMLATGVYPDFITVDGAEGGTGAAPVEFSNRFGMPCLEGVNFVHNCLTGIGLRDKIKIIASGKTATGFDIVTKLAVGADVVNAARTMMLALGCIQSQSCNTNKCPTGIATQNPRRGRALDVERRHTRVANFQKRTLDSAFDMIGAMGIDDPDKLFPHLIWRRNADETSQHFDDVYPDIKNNSLLGDNIPESYAHDWRIASAQTFAPQP</sequence>
<dbReference type="InterPro" id="IPR024188">
    <property type="entry name" value="GltB"/>
</dbReference>
<feature type="domain" description="Glutamate synthase" evidence="4">
    <location>
        <begin position="146"/>
        <end position="471"/>
    </location>
</feature>
<dbReference type="PIRSF" id="PIRSF500060">
    <property type="entry name" value="UCP500060"/>
    <property type="match status" value="1"/>
</dbReference>
<dbReference type="AlphaFoldDB" id="A0A558B6J9"/>
<evidence type="ECO:0000256" key="3">
    <source>
        <dbReference type="SAM" id="Phobius"/>
    </source>
</evidence>
<evidence type="ECO:0000313" key="6">
    <source>
        <dbReference type="Proteomes" id="UP000319142"/>
    </source>
</evidence>
<evidence type="ECO:0000256" key="1">
    <source>
        <dbReference type="ARBA" id="ARBA00009716"/>
    </source>
</evidence>
<dbReference type="Proteomes" id="UP000319142">
    <property type="component" value="Unassembled WGS sequence"/>
</dbReference>
<dbReference type="GO" id="GO:0015930">
    <property type="term" value="F:glutamate synthase activity"/>
    <property type="evidence" value="ECO:0007669"/>
    <property type="project" value="InterPro"/>
</dbReference>
<gene>
    <name evidence="5" type="ORF">FHK81_12780</name>
</gene>
<dbReference type="SUPFAM" id="SSF51395">
    <property type="entry name" value="FMN-linked oxidoreductases"/>
    <property type="match status" value="1"/>
</dbReference>
<protein>
    <submittedName>
        <fullName evidence="5">FMN-binding glutamate synthase family protein</fullName>
    </submittedName>
</protein>
<dbReference type="PANTHER" id="PTHR43819:SF1">
    <property type="entry name" value="ARCHAEAL-TYPE GLUTAMATE SYNTHASE [NADPH]"/>
    <property type="match status" value="1"/>
</dbReference>
<dbReference type="Gene3D" id="3.20.20.70">
    <property type="entry name" value="Aldolase class I"/>
    <property type="match status" value="1"/>
</dbReference>
<dbReference type="PIRSF" id="PIRSF006429">
    <property type="entry name" value="GOGAT_lg_2"/>
    <property type="match status" value="1"/>
</dbReference>
<comment type="caution">
    <text evidence="5">The sequence shown here is derived from an EMBL/GenBank/DDBJ whole genome shotgun (WGS) entry which is preliminary data.</text>
</comment>
<dbReference type="PANTHER" id="PTHR43819">
    <property type="entry name" value="ARCHAEAL-TYPE GLUTAMATE SYNTHASE [NADPH]"/>
    <property type="match status" value="1"/>
</dbReference>
<comment type="similarity">
    <text evidence="1 2">Belongs to the glutamate synthase family.</text>
</comment>
<evidence type="ECO:0000256" key="2">
    <source>
        <dbReference type="PIRNR" id="PIRNR006429"/>
    </source>
</evidence>